<keyword evidence="19" id="KW-1185">Reference proteome</keyword>
<reference evidence="18" key="1">
    <citation type="submission" date="2022-01" db="EMBL/GenBank/DDBJ databases">
        <authorList>
            <person name="Braso-Vives M."/>
        </authorList>
    </citation>
    <scope>NUCLEOTIDE SEQUENCE</scope>
</reference>
<keyword evidence="6" id="KW-0808">Transferase</keyword>
<evidence type="ECO:0000256" key="14">
    <source>
        <dbReference type="ARBA" id="ARBA00038540"/>
    </source>
</evidence>
<dbReference type="InterPro" id="IPR040162">
    <property type="entry name" value="MGST1-like"/>
</dbReference>
<evidence type="ECO:0000256" key="13">
    <source>
        <dbReference type="ARBA" id="ARBA00023136"/>
    </source>
</evidence>
<proteinExistence type="inferred from homology"/>
<dbReference type="PANTHER" id="PTHR10689:SF6">
    <property type="entry name" value="MICROSOMAL GLUTATHIONE S-TRANSFERASE 1"/>
    <property type="match status" value="1"/>
</dbReference>
<evidence type="ECO:0000256" key="9">
    <source>
        <dbReference type="ARBA" id="ARBA00022824"/>
    </source>
</evidence>
<feature type="transmembrane region" description="Helical" evidence="17">
    <location>
        <begin position="123"/>
        <end position="144"/>
    </location>
</feature>
<dbReference type="PANTHER" id="PTHR10689">
    <property type="entry name" value="MICROSOMAL GLUTATHIONE S-TRANSFERASE 1"/>
    <property type="match status" value="1"/>
</dbReference>
<sequence>MASAGLSFENPVFAAYAAYSSLVILKLFIVAGYTTYTRFRVKVFANPEDVKGNKGAVAQLDNPDVERVRRLHRNDLENIPAFLAVGLLYVLTGPSPGVALWHFRIFTAARCFHTVSYLAAVQPWRFLGFTAGLLATISMTLQVLMAGAL</sequence>
<dbReference type="AlphaFoldDB" id="A0A8J9YK21"/>
<dbReference type="Gene3D" id="1.20.120.550">
    <property type="entry name" value="Membrane associated eicosanoid/glutathione metabolism-like domain"/>
    <property type="match status" value="1"/>
</dbReference>
<keyword evidence="13 17" id="KW-0472">Membrane</keyword>
<dbReference type="FunFam" id="1.20.120.550:FF:000002">
    <property type="entry name" value="Microsomal glutathione S-transferase 1"/>
    <property type="match status" value="1"/>
</dbReference>
<dbReference type="GO" id="GO:0005789">
    <property type="term" value="C:endoplasmic reticulum membrane"/>
    <property type="evidence" value="ECO:0007669"/>
    <property type="project" value="UniProtKB-SubCell"/>
</dbReference>
<evidence type="ECO:0000256" key="17">
    <source>
        <dbReference type="SAM" id="Phobius"/>
    </source>
</evidence>
<name>A0A8J9YK21_BRALA</name>
<comment type="subcellular location">
    <subcellularLocation>
        <location evidence="3">Endoplasmic reticulum membrane</location>
        <topology evidence="3">Multi-pass membrane protein</topology>
    </subcellularLocation>
    <subcellularLocation>
        <location evidence="2">Mitochondrion outer membrane</location>
    </subcellularLocation>
</comment>
<evidence type="ECO:0000256" key="2">
    <source>
        <dbReference type="ARBA" id="ARBA00004294"/>
    </source>
</evidence>
<dbReference type="InterPro" id="IPR001129">
    <property type="entry name" value="Membr-assoc_MAPEG"/>
</dbReference>
<dbReference type="InterPro" id="IPR023352">
    <property type="entry name" value="MAPEG-like_dom_sf"/>
</dbReference>
<keyword evidence="12" id="KW-0496">Mitochondrion</keyword>
<feature type="transmembrane region" description="Helical" evidence="17">
    <location>
        <begin position="79"/>
        <end position="103"/>
    </location>
</feature>
<dbReference type="EMBL" id="OV696686">
    <property type="protein sequence ID" value="CAH1233226.1"/>
    <property type="molecule type" value="Genomic_DNA"/>
</dbReference>
<keyword evidence="8" id="KW-1000">Mitochondrion outer membrane</keyword>
<dbReference type="Pfam" id="PF01124">
    <property type="entry name" value="MAPEG"/>
    <property type="match status" value="1"/>
</dbReference>
<evidence type="ECO:0000256" key="6">
    <source>
        <dbReference type="ARBA" id="ARBA00022679"/>
    </source>
</evidence>
<evidence type="ECO:0000256" key="4">
    <source>
        <dbReference type="ARBA" id="ARBA00010459"/>
    </source>
</evidence>
<gene>
    <name evidence="18" type="primary">MGST1</name>
    <name evidence="18" type="ORF">BLAG_LOCUS2062</name>
</gene>
<dbReference type="Proteomes" id="UP000838412">
    <property type="component" value="Chromosome 1"/>
</dbReference>
<comment type="catalytic activity">
    <reaction evidence="16">
        <text>RX + glutathione = an S-substituted glutathione + a halide anion + H(+)</text>
        <dbReference type="Rhea" id="RHEA:16437"/>
        <dbReference type="ChEBI" id="CHEBI:15378"/>
        <dbReference type="ChEBI" id="CHEBI:16042"/>
        <dbReference type="ChEBI" id="CHEBI:17792"/>
        <dbReference type="ChEBI" id="CHEBI:57925"/>
        <dbReference type="ChEBI" id="CHEBI:90779"/>
        <dbReference type="EC" id="2.5.1.18"/>
    </reaction>
    <physiologicalReaction direction="left-to-right" evidence="16">
        <dbReference type="Rhea" id="RHEA:16438"/>
    </physiologicalReaction>
</comment>
<comment type="function">
    <text evidence="1">Conjugation of reduced glutathione to a wide number of exogenous and endogenous hydrophobic electrophiles.</text>
</comment>
<evidence type="ECO:0000256" key="12">
    <source>
        <dbReference type="ARBA" id="ARBA00023128"/>
    </source>
</evidence>
<evidence type="ECO:0000313" key="19">
    <source>
        <dbReference type="Proteomes" id="UP000838412"/>
    </source>
</evidence>
<dbReference type="GO" id="GO:0004364">
    <property type="term" value="F:glutathione transferase activity"/>
    <property type="evidence" value="ECO:0007669"/>
    <property type="project" value="UniProtKB-EC"/>
</dbReference>
<evidence type="ECO:0000256" key="7">
    <source>
        <dbReference type="ARBA" id="ARBA00022692"/>
    </source>
</evidence>
<comment type="subunit">
    <text evidence="14">Homotrimer; The trimer binds only one molecule of glutathione.</text>
</comment>
<dbReference type="OrthoDB" id="193139at2759"/>
<evidence type="ECO:0000256" key="1">
    <source>
        <dbReference type="ARBA" id="ARBA00003701"/>
    </source>
</evidence>
<evidence type="ECO:0000256" key="11">
    <source>
        <dbReference type="ARBA" id="ARBA00022990"/>
    </source>
</evidence>
<comment type="similarity">
    <text evidence="4">Belongs to the MAPEG family.</text>
</comment>
<evidence type="ECO:0000256" key="8">
    <source>
        <dbReference type="ARBA" id="ARBA00022787"/>
    </source>
</evidence>
<accession>A0A8J9YK21</accession>
<protein>
    <recommendedName>
        <fullName evidence="15">Microsomal glutathione S-transferase 1</fullName>
        <ecNumber evidence="5">2.5.1.18</ecNumber>
    </recommendedName>
</protein>
<keyword evidence="9" id="KW-0256">Endoplasmic reticulum</keyword>
<keyword evidence="10 17" id="KW-1133">Transmembrane helix</keyword>
<dbReference type="GO" id="GO:0005741">
    <property type="term" value="C:mitochondrial outer membrane"/>
    <property type="evidence" value="ECO:0007669"/>
    <property type="project" value="UniProtKB-SubCell"/>
</dbReference>
<keyword evidence="7 17" id="KW-0812">Transmembrane</keyword>
<dbReference type="SUPFAM" id="SSF161084">
    <property type="entry name" value="MAPEG domain-like"/>
    <property type="match status" value="1"/>
</dbReference>
<feature type="transmembrane region" description="Helical" evidence="17">
    <location>
        <begin position="12"/>
        <end position="33"/>
    </location>
</feature>
<evidence type="ECO:0000313" key="18">
    <source>
        <dbReference type="EMBL" id="CAH1233226.1"/>
    </source>
</evidence>
<evidence type="ECO:0000256" key="5">
    <source>
        <dbReference type="ARBA" id="ARBA00012452"/>
    </source>
</evidence>
<evidence type="ECO:0000256" key="3">
    <source>
        <dbReference type="ARBA" id="ARBA00004477"/>
    </source>
</evidence>
<evidence type="ECO:0000256" key="10">
    <source>
        <dbReference type="ARBA" id="ARBA00022989"/>
    </source>
</evidence>
<evidence type="ECO:0000256" key="16">
    <source>
        <dbReference type="ARBA" id="ARBA00049385"/>
    </source>
</evidence>
<dbReference type="EC" id="2.5.1.18" evidence="5"/>
<keyword evidence="11" id="KW-0007">Acetylation</keyword>
<evidence type="ECO:0000256" key="15">
    <source>
        <dbReference type="ARBA" id="ARBA00039397"/>
    </source>
</evidence>
<organism evidence="18 19">
    <name type="scientific">Branchiostoma lanceolatum</name>
    <name type="common">Common lancelet</name>
    <name type="synonym">Amphioxus lanceolatum</name>
    <dbReference type="NCBI Taxonomy" id="7740"/>
    <lineage>
        <taxon>Eukaryota</taxon>
        <taxon>Metazoa</taxon>
        <taxon>Chordata</taxon>
        <taxon>Cephalochordata</taxon>
        <taxon>Leptocardii</taxon>
        <taxon>Amphioxiformes</taxon>
        <taxon>Branchiostomatidae</taxon>
        <taxon>Branchiostoma</taxon>
    </lineage>
</organism>